<dbReference type="InterPro" id="IPR039538">
    <property type="entry name" value="BetI_C"/>
</dbReference>
<sequence length="189" mass="21340">MRAEIRRGHILDATEGLLLEVGSAGLTMRSIATSTGISLGNLQYHFPTREDVLLALLNRFLTPYEERLRNLPERTSENVAEALGFVFKTVLNDQDFDRCATIYKEIWAASSHSEEMRNALNTYYRRLAEFYRKLLSNVAAPQVDPEKIRRAAAAMLPVLEGYCVTKDAVDLPVEETVEDWSKMIAGLIC</sequence>
<dbReference type="SUPFAM" id="SSF46689">
    <property type="entry name" value="Homeodomain-like"/>
    <property type="match status" value="1"/>
</dbReference>
<evidence type="ECO:0000259" key="6">
    <source>
        <dbReference type="PROSITE" id="PS50977"/>
    </source>
</evidence>
<dbReference type="PROSITE" id="PS50977">
    <property type="entry name" value="HTH_TETR_2"/>
    <property type="match status" value="1"/>
</dbReference>
<dbReference type="PANTHER" id="PTHR30055">
    <property type="entry name" value="HTH-TYPE TRANSCRIPTIONAL REGULATOR RUTR"/>
    <property type="match status" value="1"/>
</dbReference>
<dbReference type="Proteomes" id="UP000184074">
    <property type="component" value="Unassembled WGS sequence"/>
</dbReference>
<evidence type="ECO:0000256" key="4">
    <source>
        <dbReference type="ARBA" id="ARBA00023163"/>
    </source>
</evidence>
<keyword evidence="3 5" id="KW-0238">DNA-binding</keyword>
<evidence type="ECO:0000313" key="7">
    <source>
        <dbReference type="EMBL" id="SHG67158.1"/>
    </source>
</evidence>
<gene>
    <name evidence="7" type="ORF">SAMN05444003_0417</name>
</gene>
<keyword evidence="8" id="KW-1185">Reference proteome</keyword>
<dbReference type="STRING" id="1508389.SAMN05444003_0417"/>
<reference evidence="7 8" key="1">
    <citation type="submission" date="2016-11" db="EMBL/GenBank/DDBJ databases">
        <authorList>
            <person name="Jaros S."/>
            <person name="Januszkiewicz K."/>
            <person name="Wedrychowicz H."/>
        </authorList>
    </citation>
    <scope>NUCLEOTIDE SEQUENCE [LARGE SCALE GENOMIC DNA]</scope>
    <source>
        <strain evidence="7 8">DSM 28715</strain>
    </source>
</reference>
<dbReference type="InterPro" id="IPR050109">
    <property type="entry name" value="HTH-type_TetR-like_transc_reg"/>
</dbReference>
<proteinExistence type="predicted"/>
<dbReference type="GO" id="GO:0000976">
    <property type="term" value="F:transcription cis-regulatory region binding"/>
    <property type="evidence" value="ECO:0007669"/>
    <property type="project" value="TreeGrafter"/>
</dbReference>
<dbReference type="GO" id="GO:0003700">
    <property type="term" value="F:DNA-binding transcription factor activity"/>
    <property type="evidence" value="ECO:0007669"/>
    <property type="project" value="TreeGrafter"/>
</dbReference>
<dbReference type="Pfam" id="PF00440">
    <property type="entry name" value="TetR_N"/>
    <property type="match status" value="1"/>
</dbReference>
<dbReference type="InterPro" id="IPR001647">
    <property type="entry name" value="HTH_TetR"/>
</dbReference>
<evidence type="ECO:0000256" key="5">
    <source>
        <dbReference type="PROSITE-ProRule" id="PRU00335"/>
    </source>
</evidence>
<evidence type="ECO:0000313" key="8">
    <source>
        <dbReference type="Proteomes" id="UP000184074"/>
    </source>
</evidence>
<keyword evidence="1" id="KW-0678">Repressor</keyword>
<dbReference type="PANTHER" id="PTHR30055:SF234">
    <property type="entry name" value="HTH-TYPE TRANSCRIPTIONAL REGULATOR BETI"/>
    <property type="match status" value="1"/>
</dbReference>
<evidence type="ECO:0000256" key="2">
    <source>
        <dbReference type="ARBA" id="ARBA00023015"/>
    </source>
</evidence>
<accession>A0A1M5LQ34</accession>
<dbReference type="PRINTS" id="PR00455">
    <property type="entry name" value="HTHTETR"/>
</dbReference>
<organism evidence="7 8">
    <name type="scientific">Cognatiyoonia sediminum</name>
    <dbReference type="NCBI Taxonomy" id="1508389"/>
    <lineage>
        <taxon>Bacteria</taxon>
        <taxon>Pseudomonadati</taxon>
        <taxon>Pseudomonadota</taxon>
        <taxon>Alphaproteobacteria</taxon>
        <taxon>Rhodobacterales</taxon>
        <taxon>Paracoccaceae</taxon>
        <taxon>Cognatiyoonia</taxon>
    </lineage>
</organism>
<feature type="domain" description="HTH tetR-type" evidence="6">
    <location>
        <begin position="4"/>
        <end position="64"/>
    </location>
</feature>
<keyword evidence="2" id="KW-0805">Transcription regulation</keyword>
<dbReference type="InterPro" id="IPR009057">
    <property type="entry name" value="Homeodomain-like_sf"/>
</dbReference>
<evidence type="ECO:0000256" key="1">
    <source>
        <dbReference type="ARBA" id="ARBA00022491"/>
    </source>
</evidence>
<dbReference type="RefSeq" id="WP_072898904.1">
    <property type="nucleotide sequence ID" value="NZ_FQXB01000001.1"/>
</dbReference>
<protein>
    <submittedName>
        <fullName evidence="7">Transcriptional regulator, TetR family</fullName>
    </submittedName>
</protein>
<dbReference type="AlphaFoldDB" id="A0A1M5LQ34"/>
<dbReference type="EMBL" id="FQXB01000001">
    <property type="protein sequence ID" value="SHG67158.1"/>
    <property type="molecule type" value="Genomic_DNA"/>
</dbReference>
<keyword evidence="4" id="KW-0804">Transcription</keyword>
<dbReference type="OrthoDB" id="8478851at2"/>
<dbReference type="Pfam" id="PF13977">
    <property type="entry name" value="TetR_C_6"/>
    <property type="match status" value="1"/>
</dbReference>
<evidence type="ECO:0000256" key="3">
    <source>
        <dbReference type="ARBA" id="ARBA00023125"/>
    </source>
</evidence>
<feature type="DNA-binding region" description="H-T-H motif" evidence="5">
    <location>
        <begin position="27"/>
        <end position="46"/>
    </location>
</feature>
<dbReference type="Gene3D" id="1.10.357.10">
    <property type="entry name" value="Tetracycline Repressor, domain 2"/>
    <property type="match status" value="1"/>
</dbReference>
<name>A0A1M5LQ34_9RHOB</name>